<gene>
    <name evidence="9" type="ORF">S40285_06710</name>
</gene>
<dbReference type="AlphaFoldDB" id="A0A084QTG4"/>
<name>A0A084QTG4_STAC4</name>
<evidence type="ECO:0000256" key="7">
    <source>
        <dbReference type="RuleBase" id="RU361113"/>
    </source>
</evidence>
<feature type="transmembrane region" description="Helical" evidence="7">
    <location>
        <begin position="79"/>
        <end position="96"/>
    </location>
</feature>
<feature type="transmembrane region" description="Helical" evidence="7">
    <location>
        <begin position="53"/>
        <end position="72"/>
    </location>
</feature>
<accession>A0A084QTG4</accession>
<organism evidence="9 10">
    <name type="scientific">Stachybotrys chlorohalonatus (strain IBT 40285)</name>
    <dbReference type="NCBI Taxonomy" id="1283841"/>
    <lineage>
        <taxon>Eukaryota</taxon>
        <taxon>Fungi</taxon>
        <taxon>Dikarya</taxon>
        <taxon>Ascomycota</taxon>
        <taxon>Pezizomycotina</taxon>
        <taxon>Sordariomycetes</taxon>
        <taxon>Hypocreomycetidae</taxon>
        <taxon>Hypocreales</taxon>
        <taxon>Stachybotryaceae</taxon>
        <taxon>Stachybotrys</taxon>
    </lineage>
</organism>
<dbReference type="EMBL" id="KL660218">
    <property type="protein sequence ID" value="KFA67249.1"/>
    <property type="molecule type" value="Genomic_DNA"/>
</dbReference>
<evidence type="ECO:0000256" key="1">
    <source>
        <dbReference type="ARBA" id="ARBA00004127"/>
    </source>
</evidence>
<feature type="transmembrane region" description="Helical" evidence="7">
    <location>
        <begin position="171"/>
        <end position="189"/>
    </location>
</feature>
<keyword evidence="10" id="KW-1185">Reference proteome</keyword>
<evidence type="ECO:0000256" key="3">
    <source>
        <dbReference type="ARBA" id="ARBA00022692"/>
    </source>
</evidence>
<reference evidence="9 10" key="1">
    <citation type="journal article" date="2014" name="BMC Genomics">
        <title>Comparative genome sequencing reveals chemotype-specific gene clusters in the toxigenic black mold Stachybotrys.</title>
        <authorList>
            <person name="Semeiks J."/>
            <person name="Borek D."/>
            <person name="Otwinowski Z."/>
            <person name="Grishin N.V."/>
        </authorList>
    </citation>
    <scope>NUCLEOTIDE SEQUENCE [LARGE SCALE GENOMIC DNA]</scope>
    <source>
        <strain evidence="9 10">IBT 40285</strain>
    </source>
</reference>
<feature type="transmembrane region" description="Helical" evidence="7">
    <location>
        <begin position="386"/>
        <end position="408"/>
    </location>
</feature>
<keyword evidence="4" id="KW-0029">Amino-acid transport</keyword>
<evidence type="ECO:0000256" key="6">
    <source>
        <dbReference type="ARBA" id="ARBA00023136"/>
    </source>
</evidence>
<dbReference type="PRINTS" id="PR01315">
    <property type="entry name" value="BATTENIN"/>
</dbReference>
<dbReference type="InterPro" id="IPR003492">
    <property type="entry name" value="Battenin_disease_Cln3"/>
</dbReference>
<dbReference type="InParanoid" id="A0A084QTG4"/>
<keyword evidence="7" id="KW-0926">Vacuole</keyword>
<feature type="transmembrane region" description="Helical" evidence="7">
    <location>
        <begin position="241"/>
        <end position="264"/>
    </location>
</feature>
<keyword evidence="3 7" id="KW-0812">Transmembrane</keyword>
<evidence type="ECO:0000256" key="8">
    <source>
        <dbReference type="SAM" id="MobiDB-lite"/>
    </source>
</evidence>
<evidence type="ECO:0000313" key="10">
    <source>
        <dbReference type="Proteomes" id="UP000028524"/>
    </source>
</evidence>
<sequence>MSALRTSLRGLSPQLKDELRTFFAFGILGFGTATIAPTVYAAAYLIIPFPRAAVIIIETLPALAAKLLVPHILAFVPRWLRTVVVAFGLLGASVAIDNIPPNVHPPVRILLTLLAAAATAASEVSFLALLRDYGRVGLAGWGAGTGAGGIAVAVMPYVLTYRWGLFLRSSVGYVYYLLAAMVLAYFLLLPKALDLRLPGYGDRSKADDDEDENNDSSLLLEDPLRDPTLPFSERVRQNMKLASSLIGPYMVPLAVGTGMQALVFPGITRALGISSSFEAYASYYAAYGLCFHLGSLAGRTSVLVVQYPKTKGLLIRLGLLTVIGVAMASLHFLAIPAVVFVVALSAGLVGGAVYSNVFAEAMAETGSASGLDREFSLGVIGAGETVGLLTGVVLGSFLEAGLCGWSLGHGRRWCHVVK</sequence>
<feature type="transmembrane region" description="Helical" evidence="7">
    <location>
        <begin position="284"/>
        <end position="305"/>
    </location>
</feature>
<evidence type="ECO:0000313" key="9">
    <source>
        <dbReference type="EMBL" id="KFA67249.1"/>
    </source>
</evidence>
<keyword evidence="5 7" id="KW-1133">Transmembrane helix</keyword>
<feature type="region of interest" description="Disordered" evidence="8">
    <location>
        <begin position="203"/>
        <end position="225"/>
    </location>
</feature>
<dbReference type="OrthoDB" id="4849469at2759"/>
<feature type="transmembrane region" description="Helical" evidence="7">
    <location>
        <begin position="317"/>
        <end position="344"/>
    </location>
</feature>
<evidence type="ECO:0000256" key="5">
    <source>
        <dbReference type="ARBA" id="ARBA00022989"/>
    </source>
</evidence>
<dbReference type="PANTHER" id="PTHR10981">
    <property type="entry name" value="BATTENIN"/>
    <property type="match status" value="1"/>
</dbReference>
<dbReference type="PANTHER" id="PTHR10981:SF0">
    <property type="entry name" value="BATTENIN"/>
    <property type="match status" value="1"/>
</dbReference>
<dbReference type="OMA" id="YPRWIVI"/>
<dbReference type="Pfam" id="PF02487">
    <property type="entry name" value="CLN3"/>
    <property type="match status" value="1"/>
</dbReference>
<dbReference type="HOGENOM" id="CLU_029663_1_0_1"/>
<evidence type="ECO:0000256" key="4">
    <source>
        <dbReference type="ARBA" id="ARBA00022970"/>
    </source>
</evidence>
<feature type="transmembrane region" description="Helical" evidence="7">
    <location>
        <begin position="21"/>
        <end position="47"/>
    </location>
</feature>
<feature type="transmembrane region" description="Helical" evidence="7">
    <location>
        <begin position="136"/>
        <end position="159"/>
    </location>
</feature>
<comment type="similarity">
    <text evidence="7">Belongs to the battenin family.</text>
</comment>
<dbReference type="GO" id="GO:0051453">
    <property type="term" value="P:regulation of intracellular pH"/>
    <property type="evidence" value="ECO:0007669"/>
    <property type="project" value="TreeGrafter"/>
</dbReference>
<dbReference type="GO" id="GO:0006865">
    <property type="term" value="P:amino acid transport"/>
    <property type="evidence" value="ECO:0007669"/>
    <property type="project" value="UniProtKB-KW"/>
</dbReference>
<proteinExistence type="inferred from homology"/>
<dbReference type="Proteomes" id="UP000028524">
    <property type="component" value="Unassembled WGS sequence"/>
</dbReference>
<comment type="subcellular location">
    <subcellularLocation>
        <location evidence="1">Endomembrane system</location>
        <topology evidence="1">Multi-pass membrane protein</topology>
    </subcellularLocation>
    <subcellularLocation>
        <location evidence="7">Vacuole membrane</location>
        <topology evidence="7">Multi-pass membrane protein</topology>
    </subcellularLocation>
</comment>
<protein>
    <recommendedName>
        <fullName evidence="7">Protein BTN</fullName>
    </recommendedName>
</protein>
<dbReference type="GO" id="GO:0012505">
    <property type="term" value="C:endomembrane system"/>
    <property type="evidence" value="ECO:0007669"/>
    <property type="project" value="UniProtKB-SubCell"/>
</dbReference>
<feature type="transmembrane region" description="Helical" evidence="7">
    <location>
        <begin position="108"/>
        <end position="129"/>
    </location>
</feature>
<keyword evidence="2" id="KW-0813">Transport</keyword>
<keyword evidence="6 7" id="KW-0472">Membrane</keyword>
<dbReference type="GO" id="GO:0005774">
    <property type="term" value="C:vacuolar membrane"/>
    <property type="evidence" value="ECO:0007669"/>
    <property type="project" value="UniProtKB-SubCell"/>
</dbReference>
<evidence type="ECO:0000256" key="2">
    <source>
        <dbReference type="ARBA" id="ARBA00022448"/>
    </source>
</evidence>